<feature type="domain" description="Magnesium transporter MgtE intracellular" evidence="2">
    <location>
        <begin position="202"/>
        <end position="253"/>
    </location>
</feature>
<dbReference type="Proteomes" id="UP000197003">
    <property type="component" value="Chromosome"/>
</dbReference>
<dbReference type="InterPro" id="IPR006668">
    <property type="entry name" value="Mg_transptr_MgtE_intracell_dom"/>
</dbReference>
<dbReference type="AlphaFoldDB" id="A0A1Z3N526"/>
<feature type="coiled-coil region" evidence="1">
    <location>
        <begin position="137"/>
        <end position="185"/>
    </location>
</feature>
<evidence type="ECO:0000313" key="4">
    <source>
        <dbReference type="Proteomes" id="UP000197003"/>
    </source>
</evidence>
<evidence type="ECO:0000313" key="3">
    <source>
        <dbReference type="EMBL" id="ASD62511.1"/>
    </source>
</evidence>
<reference evidence="3 4" key="1">
    <citation type="submission" date="2017-04" db="EMBL/GenBank/DDBJ databases">
        <title>Whole genome sequence of Bdellovibrio bacteriovorus strain SSB218315.</title>
        <authorList>
            <person name="Oyedara O."/>
            <person name="Rodriguez-Perez M.A."/>
        </authorList>
    </citation>
    <scope>NUCLEOTIDE SEQUENCE [LARGE SCALE GENOMIC DNA]</scope>
    <source>
        <strain evidence="3 4">SSB218315</strain>
    </source>
</reference>
<evidence type="ECO:0000259" key="2">
    <source>
        <dbReference type="Pfam" id="PF03448"/>
    </source>
</evidence>
<evidence type="ECO:0000256" key="1">
    <source>
        <dbReference type="SAM" id="Coils"/>
    </source>
</evidence>
<gene>
    <name evidence="3" type="ORF">B9G79_02475</name>
</gene>
<dbReference type="OrthoDB" id="5291241at2"/>
<keyword evidence="1" id="KW-0175">Coiled coil</keyword>
<dbReference type="RefSeq" id="WP_088564144.1">
    <property type="nucleotide sequence ID" value="NZ_CP020946.1"/>
</dbReference>
<proteinExistence type="predicted"/>
<accession>A0A1Z3N526</accession>
<protein>
    <recommendedName>
        <fullName evidence="2">Magnesium transporter MgtE intracellular domain-containing protein</fullName>
    </recommendedName>
</protein>
<dbReference type="EMBL" id="CP020946">
    <property type="protein sequence ID" value="ASD62511.1"/>
    <property type="molecule type" value="Genomic_DNA"/>
</dbReference>
<dbReference type="SUPFAM" id="SSF158791">
    <property type="entry name" value="MgtE N-terminal domain-like"/>
    <property type="match status" value="1"/>
</dbReference>
<sequence>MKSGYDQFFKNARQVADQNNGVKFQKRNASPKLHLDLASEDVEQQIRRRMKMSAPKKKKKAPVPWKMIGVSFMGFMVAIWGFQNHEEVENIIKRVEVQMTGEAIAQPSAAPAEPAPAEAKAEAPVTAAMSGAEIDHLQKLNERNKELDAREEELNRMETELATQKVELEKRLKELEEMRSKISGILEDRVKADDEKVDTLVQMYTNMKPPQAAKVFETMDEDLAIEILGRMKKKNAADIMNLLKPEKAQILSEMFAGYKRRAPASAK</sequence>
<organism evidence="3 4">
    <name type="scientific">Bdellovibrio bacteriovorus</name>
    <dbReference type="NCBI Taxonomy" id="959"/>
    <lineage>
        <taxon>Bacteria</taxon>
        <taxon>Pseudomonadati</taxon>
        <taxon>Bdellovibrionota</taxon>
        <taxon>Bdellovibrionia</taxon>
        <taxon>Bdellovibrionales</taxon>
        <taxon>Pseudobdellovibrionaceae</taxon>
        <taxon>Bdellovibrio</taxon>
    </lineage>
</organism>
<name>A0A1Z3N526_BDEBC</name>
<dbReference type="Pfam" id="PF03448">
    <property type="entry name" value="MgtE_N"/>
    <property type="match status" value="1"/>
</dbReference>